<evidence type="ECO:0000313" key="1">
    <source>
        <dbReference type="EMBL" id="MFC4723631.1"/>
    </source>
</evidence>
<evidence type="ECO:0000313" key="2">
    <source>
        <dbReference type="Proteomes" id="UP001595953"/>
    </source>
</evidence>
<reference evidence="2" key="1">
    <citation type="journal article" date="2019" name="Int. J. Syst. Evol. Microbiol.">
        <title>The Global Catalogue of Microorganisms (GCM) 10K type strain sequencing project: providing services to taxonomists for standard genome sequencing and annotation.</title>
        <authorList>
            <consortium name="The Broad Institute Genomics Platform"/>
            <consortium name="The Broad Institute Genome Sequencing Center for Infectious Disease"/>
            <person name="Wu L."/>
            <person name="Ma J."/>
        </authorList>
    </citation>
    <scope>NUCLEOTIDE SEQUENCE [LARGE SCALE GENOMIC DNA]</scope>
    <source>
        <strain evidence="2">CCUG 63682</strain>
    </source>
</reference>
<dbReference type="Proteomes" id="UP001595953">
    <property type="component" value="Unassembled WGS sequence"/>
</dbReference>
<dbReference type="EMBL" id="JBHSGP010000024">
    <property type="protein sequence ID" value="MFC4723631.1"/>
    <property type="molecule type" value="Genomic_DNA"/>
</dbReference>
<name>A0ABV9N5K4_9FLAO</name>
<accession>A0ABV9N5K4</accession>
<comment type="caution">
    <text evidence="1">The sequence shown here is derived from an EMBL/GenBank/DDBJ whole genome shotgun (WGS) entry which is preliminary data.</text>
</comment>
<dbReference type="RefSeq" id="WP_387965249.1">
    <property type="nucleotide sequence ID" value="NZ_JBHSGP010000024.1"/>
</dbReference>
<sequence>MKTYYNLIATLEYDLKALETNTNNLHTLSEQSIIKCKIALQQLRAYREKHPFKDKQSEIEFYKHIKPRVLSYLIFYIKRLYIESKRPKEGTKEEVRHLKKYIAEFQNYFYNNLEFYHYYKSGSTNLDEQYFLNINKTIRLNLEAFHFFTDEQFSSSHDTSVATIMAFTRLIEYLKNEIHQFENPHQQMSSINPFQNEPQLNWTGSYREFVELTYALYTTGRINNGNIDIRELALSMQNLFNIKNNDFYHAFGEIKGRKINRTKFLDTLKESLNKYMDNQDDVLKN</sequence>
<organism evidence="1 2">
    <name type="scientific">Geojedonia litorea</name>
    <dbReference type="NCBI Taxonomy" id="1268269"/>
    <lineage>
        <taxon>Bacteria</taxon>
        <taxon>Pseudomonadati</taxon>
        <taxon>Bacteroidota</taxon>
        <taxon>Flavobacteriia</taxon>
        <taxon>Flavobacteriales</taxon>
        <taxon>Flavobacteriaceae</taxon>
        <taxon>Geojedonia</taxon>
    </lineage>
</organism>
<gene>
    <name evidence="1" type="ORF">ACFO5O_14995</name>
</gene>
<dbReference type="InterPro" id="IPR018534">
    <property type="entry name" value="Tet_reg_excision_RteC"/>
</dbReference>
<protein>
    <submittedName>
        <fullName evidence="1">RteC domain-containing protein</fullName>
    </submittedName>
</protein>
<proteinExistence type="predicted"/>
<keyword evidence="2" id="KW-1185">Reference proteome</keyword>
<dbReference type="Pfam" id="PF09357">
    <property type="entry name" value="RteC"/>
    <property type="match status" value="1"/>
</dbReference>